<dbReference type="EMBL" id="JAJSOF020000011">
    <property type="protein sequence ID" value="KAJ4444805.1"/>
    <property type="molecule type" value="Genomic_DNA"/>
</dbReference>
<evidence type="ECO:0000313" key="2">
    <source>
        <dbReference type="Proteomes" id="UP001148838"/>
    </source>
</evidence>
<keyword evidence="2" id="KW-1185">Reference proteome</keyword>
<sequence length="129" mass="15032">MSFEFKHCLQVIFFLRIEGSSLCRALEERGWWWILWRVTYVGQMVACPDPGSFVNGDDDYVLLAGVEWCRQMHHWMGVLCWAVESHLLTLFLQRCWLGTKIKTFHVQQLLCNCNNTSVIRVGCESSVTN</sequence>
<proteinExistence type="predicted"/>
<protein>
    <submittedName>
        <fullName evidence="1">Uncharacterized protein</fullName>
    </submittedName>
</protein>
<reference evidence="1 2" key="1">
    <citation type="journal article" date="2022" name="Allergy">
        <title>Genome assembly and annotation of Periplaneta americana reveal a comprehensive cockroach allergen profile.</title>
        <authorList>
            <person name="Wang L."/>
            <person name="Xiong Q."/>
            <person name="Saelim N."/>
            <person name="Wang L."/>
            <person name="Nong W."/>
            <person name="Wan A.T."/>
            <person name="Shi M."/>
            <person name="Liu X."/>
            <person name="Cao Q."/>
            <person name="Hui J.H.L."/>
            <person name="Sookrung N."/>
            <person name="Leung T.F."/>
            <person name="Tungtrongchitr A."/>
            <person name="Tsui S.K.W."/>
        </authorList>
    </citation>
    <scope>NUCLEOTIDE SEQUENCE [LARGE SCALE GENOMIC DNA]</scope>
    <source>
        <strain evidence="1">PWHHKU_190912</strain>
    </source>
</reference>
<accession>A0ABQ8TE51</accession>
<organism evidence="1 2">
    <name type="scientific">Periplaneta americana</name>
    <name type="common">American cockroach</name>
    <name type="synonym">Blatta americana</name>
    <dbReference type="NCBI Taxonomy" id="6978"/>
    <lineage>
        <taxon>Eukaryota</taxon>
        <taxon>Metazoa</taxon>
        <taxon>Ecdysozoa</taxon>
        <taxon>Arthropoda</taxon>
        <taxon>Hexapoda</taxon>
        <taxon>Insecta</taxon>
        <taxon>Pterygota</taxon>
        <taxon>Neoptera</taxon>
        <taxon>Polyneoptera</taxon>
        <taxon>Dictyoptera</taxon>
        <taxon>Blattodea</taxon>
        <taxon>Blattoidea</taxon>
        <taxon>Blattidae</taxon>
        <taxon>Blattinae</taxon>
        <taxon>Periplaneta</taxon>
    </lineage>
</organism>
<name>A0ABQ8TE51_PERAM</name>
<dbReference type="Proteomes" id="UP001148838">
    <property type="component" value="Unassembled WGS sequence"/>
</dbReference>
<evidence type="ECO:0000313" key="1">
    <source>
        <dbReference type="EMBL" id="KAJ4444805.1"/>
    </source>
</evidence>
<comment type="caution">
    <text evidence="1">The sequence shown here is derived from an EMBL/GenBank/DDBJ whole genome shotgun (WGS) entry which is preliminary data.</text>
</comment>
<gene>
    <name evidence="1" type="ORF">ANN_06602</name>
</gene>